<evidence type="ECO:0000256" key="2">
    <source>
        <dbReference type="ARBA" id="ARBA00022723"/>
    </source>
</evidence>
<comment type="caution">
    <text evidence="11">The sequence shown here is derived from an EMBL/GenBank/DDBJ whole genome shotgun (WGS) entry which is preliminary data.</text>
</comment>
<feature type="compositionally biased region" description="Polar residues" evidence="9">
    <location>
        <begin position="59"/>
        <end position="69"/>
    </location>
</feature>
<dbReference type="SUPFAM" id="SSF57667">
    <property type="entry name" value="beta-beta-alpha zinc fingers"/>
    <property type="match status" value="1"/>
</dbReference>
<evidence type="ECO:0000259" key="10">
    <source>
        <dbReference type="PROSITE" id="PS50157"/>
    </source>
</evidence>
<dbReference type="PANTHER" id="PTHR45801:SF111">
    <property type="entry name" value="C2H2 AND C2HC ZINC FINGERS SUPERFAMILY PROTEIN"/>
    <property type="match status" value="1"/>
</dbReference>
<evidence type="ECO:0000256" key="5">
    <source>
        <dbReference type="ARBA" id="ARBA00023015"/>
    </source>
</evidence>
<comment type="subcellular location">
    <subcellularLocation>
        <location evidence="1">Nucleus</location>
    </subcellularLocation>
</comment>
<dbReference type="Gene3D" id="3.30.160.60">
    <property type="entry name" value="Classic Zinc Finger"/>
    <property type="match status" value="1"/>
</dbReference>
<gene>
    <name evidence="11" type="ORF">DCAF_LOCUS8467</name>
</gene>
<reference evidence="11 12" key="1">
    <citation type="submission" date="2024-01" db="EMBL/GenBank/DDBJ databases">
        <authorList>
            <person name="Waweru B."/>
        </authorList>
    </citation>
    <scope>NUCLEOTIDE SEQUENCE [LARGE SCALE GENOMIC DNA]</scope>
</reference>
<dbReference type="AlphaFoldDB" id="A0AAV1R9Q3"/>
<dbReference type="GO" id="GO:0005634">
    <property type="term" value="C:nucleus"/>
    <property type="evidence" value="ECO:0007669"/>
    <property type="project" value="UniProtKB-SubCell"/>
</dbReference>
<evidence type="ECO:0000256" key="9">
    <source>
        <dbReference type="SAM" id="MobiDB-lite"/>
    </source>
</evidence>
<evidence type="ECO:0000256" key="6">
    <source>
        <dbReference type="ARBA" id="ARBA00023163"/>
    </source>
</evidence>
<keyword evidence="7" id="KW-0539">Nucleus</keyword>
<dbReference type="PANTHER" id="PTHR45801">
    <property type="entry name" value="OS07G0101800 PROTEIN"/>
    <property type="match status" value="1"/>
</dbReference>
<feature type="region of interest" description="Disordered" evidence="9">
    <location>
        <begin position="54"/>
        <end position="78"/>
    </location>
</feature>
<evidence type="ECO:0000256" key="1">
    <source>
        <dbReference type="ARBA" id="ARBA00004123"/>
    </source>
</evidence>
<evidence type="ECO:0000313" key="11">
    <source>
        <dbReference type="EMBL" id="CAK7331432.1"/>
    </source>
</evidence>
<feature type="region of interest" description="Disordered" evidence="9">
    <location>
        <begin position="130"/>
        <end position="178"/>
    </location>
</feature>
<keyword evidence="6" id="KW-0804">Transcription</keyword>
<feature type="domain" description="C2H2-type" evidence="10">
    <location>
        <begin position="29"/>
        <end position="56"/>
    </location>
</feature>
<proteinExistence type="predicted"/>
<keyword evidence="2" id="KW-0479">Metal-binding</keyword>
<dbReference type="GO" id="GO:0008270">
    <property type="term" value="F:zinc ion binding"/>
    <property type="evidence" value="ECO:0007669"/>
    <property type="project" value="UniProtKB-KW"/>
</dbReference>
<keyword evidence="5" id="KW-0805">Transcription regulation</keyword>
<accession>A0AAV1R9Q3</accession>
<feature type="region of interest" description="Disordered" evidence="9">
    <location>
        <begin position="1"/>
        <end position="24"/>
    </location>
</feature>
<organism evidence="11 12">
    <name type="scientific">Dovyalis caffra</name>
    <dbReference type="NCBI Taxonomy" id="77055"/>
    <lineage>
        <taxon>Eukaryota</taxon>
        <taxon>Viridiplantae</taxon>
        <taxon>Streptophyta</taxon>
        <taxon>Embryophyta</taxon>
        <taxon>Tracheophyta</taxon>
        <taxon>Spermatophyta</taxon>
        <taxon>Magnoliopsida</taxon>
        <taxon>eudicotyledons</taxon>
        <taxon>Gunneridae</taxon>
        <taxon>Pentapetalae</taxon>
        <taxon>rosids</taxon>
        <taxon>fabids</taxon>
        <taxon>Malpighiales</taxon>
        <taxon>Salicaceae</taxon>
        <taxon>Flacourtieae</taxon>
        <taxon>Dovyalis</taxon>
    </lineage>
</organism>
<dbReference type="InterPro" id="IPR052426">
    <property type="entry name" value="Plant_dev_regulator"/>
</dbReference>
<dbReference type="InterPro" id="IPR036236">
    <property type="entry name" value="Znf_C2H2_sf"/>
</dbReference>
<dbReference type="PROSITE" id="PS00028">
    <property type="entry name" value="ZINC_FINGER_C2H2_1"/>
    <property type="match status" value="1"/>
</dbReference>
<name>A0AAV1R9Q3_9ROSI</name>
<evidence type="ECO:0000256" key="7">
    <source>
        <dbReference type="ARBA" id="ARBA00023242"/>
    </source>
</evidence>
<evidence type="ECO:0000256" key="3">
    <source>
        <dbReference type="ARBA" id="ARBA00022771"/>
    </source>
</evidence>
<keyword evidence="4" id="KW-0862">Zinc</keyword>
<dbReference type="Proteomes" id="UP001314170">
    <property type="component" value="Unassembled WGS sequence"/>
</dbReference>
<feature type="compositionally biased region" description="Low complexity" evidence="9">
    <location>
        <begin position="151"/>
        <end position="160"/>
    </location>
</feature>
<evidence type="ECO:0000256" key="4">
    <source>
        <dbReference type="ARBA" id="ARBA00022833"/>
    </source>
</evidence>
<protein>
    <recommendedName>
        <fullName evidence="10">C2H2-type domain-containing protein</fullName>
    </recommendedName>
</protein>
<dbReference type="PROSITE" id="PS50157">
    <property type="entry name" value="ZINC_FINGER_C2H2_2"/>
    <property type="match status" value="1"/>
</dbReference>
<dbReference type="EMBL" id="CAWUPB010000913">
    <property type="protein sequence ID" value="CAK7331432.1"/>
    <property type="molecule type" value="Genomic_DNA"/>
</dbReference>
<keyword evidence="12" id="KW-1185">Reference proteome</keyword>
<sequence length="202" mass="22675">MDTDDQPNQENPDQVNPDHEQDASQARSYECIFCKRGFSNAQALGGHMNIHRKDKAKLKQSSNETQQSLDILKRNPSFSPAVTSLMESKSSKDESFIKWPFIVDKAGSDHDDTKRDKNLVGEIQKLEFFGQKSSSDEDRQKPSSQVHGTSKESNSSSSSEIDLELRLGPEPQDSSPGEMLLINIPIVLGEEASQYNRKRYQA</sequence>
<keyword evidence="3 8" id="KW-0863">Zinc-finger</keyword>
<evidence type="ECO:0000256" key="8">
    <source>
        <dbReference type="PROSITE-ProRule" id="PRU00042"/>
    </source>
</evidence>
<evidence type="ECO:0000313" key="12">
    <source>
        <dbReference type="Proteomes" id="UP001314170"/>
    </source>
</evidence>
<dbReference type="InterPro" id="IPR013087">
    <property type="entry name" value="Znf_C2H2_type"/>
</dbReference>